<keyword evidence="1" id="KW-0677">Repeat</keyword>
<dbReference type="Pfam" id="PF13181">
    <property type="entry name" value="TPR_8"/>
    <property type="match status" value="1"/>
</dbReference>
<feature type="repeat" description="TPR" evidence="3">
    <location>
        <begin position="234"/>
        <end position="267"/>
    </location>
</feature>
<dbReference type="HOGENOM" id="CLU_056368_1_0_6"/>
<keyword evidence="2 3" id="KW-0802">TPR repeat</keyword>
<dbReference type="PROSITE" id="PS50005">
    <property type="entry name" value="TPR"/>
    <property type="match status" value="1"/>
</dbReference>
<feature type="signal peptide" evidence="4">
    <location>
        <begin position="1"/>
        <end position="22"/>
    </location>
</feature>
<dbReference type="Proteomes" id="UP000004263">
    <property type="component" value="Unassembled WGS sequence"/>
</dbReference>
<evidence type="ECO:0000256" key="4">
    <source>
        <dbReference type="SAM" id="SignalP"/>
    </source>
</evidence>
<dbReference type="InterPro" id="IPR011990">
    <property type="entry name" value="TPR-like_helical_dom_sf"/>
</dbReference>
<evidence type="ECO:0000313" key="5">
    <source>
        <dbReference type="EMBL" id="EAT12353.1"/>
    </source>
</evidence>
<evidence type="ECO:0000256" key="3">
    <source>
        <dbReference type="PROSITE-ProRule" id="PRU00339"/>
    </source>
</evidence>
<dbReference type="SUPFAM" id="SSF48452">
    <property type="entry name" value="TPR-like"/>
    <property type="match status" value="1"/>
</dbReference>
<name>Q1N211_9GAMM</name>
<dbReference type="RefSeq" id="WP_007018404.1">
    <property type="nucleotide sequence ID" value="NZ_CH724116.1"/>
</dbReference>
<protein>
    <submittedName>
        <fullName evidence="5">TPR domain protein</fullName>
    </submittedName>
</protein>
<keyword evidence="6" id="KW-1185">Reference proteome</keyword>
<evidence type="ECO:0000256" key="1">
    <source>
        <dbReference type="ARBA" id="ARBA00022737"/>
    </source>
</evidence>
<dbReference type="AlphaFoldDB" id="Q1N211"/>
<dbReference type="OrthoDB" id="5801251at2"/>
<dbReference type="Pfam" id="PF13431">
    <property type="entry name" value="TPR_17"/>
    <property type="match status" value="2"/>
</dbReference>
<proteinExistence type="predicted"/>
<comment type="caution">
    <text evidence="5">The sequence shown here is derived from an EMBL/GenBank/DDBJ whole genome shotgun (WGS) entry which is preliminary data.</text>
</comment>
<organism evidence="5 6">
    <name type="scientific">Bermanella marisrubri</name>
    <dbReference type="NCBI Taxonomy" id="207949"/>
    <lineage>
        <taxon>Bacteria</taxon>
        <taxon>Pseudomonadati</taxon>
        <taxon>Pseudomonadota</taxon>
        <taxon>Gammaproteobacteria</taxon>
        <taxon>Oceanospirillales</taxon>
        <taxon>Oceanospirillaceae</taxon>
        <taxon>Bermanella</taxon>
    </lineage>
</organism>
<dbReference type="PANTHER" id="PTHR44858:SF1">
    <property type="entry name" value="UDP-N-ACETYLGLUCOSAMINE--PEPTIDE N-ACETYLGLUCOSAMINYLTRANSFERASE SPINDLY-RELATED"/>
    <property type="match status" value="1"/>
</dbReference>
<dbReference type="STRING" id="207949.RED65_15978"/>
<evidence type="ECO:0000313" key="6">
    <source>
        <dbReference type="Proteomes" id="UP000004263"/>
    </source>
</evidence>
<dbReference type="PROSITE" id="PS51257">
    <property type="entry name" value="PROKAR_LIPOPROTEIN"/>
    <property type="match status" value="1"/>
</dbReference>
<dbReference type="SMART" id="SM00028">
    <property type="entry name" value="TPR"/>
    <property type="match status" value="5"/>
</dbReference>
<dbReference type="EMBL" id="AAQH01000008">
    <property type="protein sequence ID" value="EAT12353.1"/>
    <property type="molecule type" value="Genomic_DNA"/>
</dbReference>
<reference evidence="5 6" key="1">
    <citation type="submission" date="2006-03" db="EMBL/GenBank/DDBJ databases">
        <authorList>
            <person name="Pinhassi J."/>
            <person name="Pedros-Alio C."/>
            <person name="Ferriera S."/>
            <person name="Johnson J."/>
            <person name="Kravitz S."/>
            <person name="Halpern A."/>
            <person name="Remington K."/>
            <person name="Beeson K."/>
            <person name="Tran B."/>
            <person name="Rogers Y.-H."/>
            <person name="Friedman R."/>
            <person name="Venter J.C."/>
        </authorList>
    </citation>
    <scope>NUCLEOTIDE SEQUENCE [LARGE SCALE GENOMIC DNA]</scope>
    <source>
        <strain evidence="5 6">RED65</strain>
    </source>
</reference>
<sequence length="394" mass="45470">MLKLIPTLLCVFALLSACSSLPKTNQPNNLQLARAQQGLNVYGQAIAKPLNLISNDDVLYLSEDAKQALFKHVNPKWRSSHKYRALIDWLKSGEQTLMLYRNDYTRTAMQTIRHGVGNCLSLTAVFYAYAKALNLNVQFNHVKVPPRWQISESQKTFLRYDHVNAKVILPFHGVEYVDFSAENFHPTMPMRTLSENAFKALFFANRSIEYMVQDDVLLAFRHGLAAVNLDPHNSNLWNNLATLYRRLGHHDLAEISYQQAIHLSPSNIVAWSNLAFLYRDKGDIEKAQEIDELANPYRNNNPYYLAWKAQNAKKKGQLSLAMRSLKRAIQLKSDVHFFYHQLASIQVENQDLAAALRNYRKALRLTDQPAYREHYIEQQAELEKRLQQSTSHRL</sequence>
<evidence type="ECO:0000256" key="2">
    <source>
        <dbReference type="ARBA" id="ARBA00022803"/>
    </source>
</evidence>
<dbReference type="InterPro" id="IPR019734">
    <property type="entry name" value="TPR_rpt"/>
</dbReference>
<keyword evidence="4" id="KW-0732">Signal</keyword>
<gene>
    <name evidence="5" type="ORF">RED65_15978</name>
</gene>
<accession>Q1N211</accession>
<feature type="chain" id="PRO_5004194764" evidence="4">
    <location>
        <begin position="23"/>
        <end position="394"/>
    </location>
</feature>
<dbReference type="Gene3D" id="1.25.40.10">
    <property type="entry name" value="Tetratricopeptide repeat domain"/>
    <property type="match status" value="2"/>
</dbReference>
<dbReference type="PANTHER" id="PTHR44858">
    <property type="entry name" value="TETRATRICOPEPTIDE REPEAT PROTEIN 6"/>
    <property type="match status" value="1"/>
</dbReference>
<dbReference type="InterPro" id="IPR050498">
    <property type="entry name" value="Ycf3"/>
</dbReference>